<protein>
    <submittedName>
        <fullName evidence="1">Uncharacterized protein</fullName>
    </submittedName>
</protein>
<comment type="caution">
    <text evidence="1">The sequence shown here is derived from an EMBL/GenBank/DDBJ whole genome shotgun (WGS) entry which is preliminary data.</text>
</comment>
<evidence type="ECO:0000313" key="2">
    <source>
        <dbReference type="Proteomes" id="UP001062846"/>
    </source>
</evidence>
<dbReference type="EMBL" id="CM046392">
    <property type="protein sequence ID" value="KAI8556004.1"/>
    <property type="molecule type" value="Genomic_DNA"/>
</dbReference>
<sequence length="84" mass="9756">MENVECVVQPPTNNNEAIPDVTMLTTTRPKLRHFMATVLYKKVFLVPTPPFRKKVILLFSNNEVVIAVYDTLFFIKTFNIDIRI</sequence>
<accession>A0ACC0NSR7</accession>
<organism evidence="1 2">
    <name type="scientific">Rhododendron molle</name>
    <name type="common">Chinese azalea</name>
    <name type="synonym">Azalea mollis</name>
    <dbReference type="NCBI Taxonomy" id="49168"/>
    <lineage>
        <taxon>Eukaryota</taxon>
        <taxon>Viridiplantae</taxon>
        <taxon>Streptophyta</taxon>
        <taxon>Embryophyta</taxon>
        <taxon>Tracheophyta</taxon>
        <taxon>Spermatophyta</taxon>
        <taxon>Magnoliopsida</taxon>
        <taxon>eudicotyledons</taxon>
        <taxon>Gunneridae</taxon>
        <taxon>Pentapetalae</taxon>
        <taxon>asterids</taxon>
        <taxon>Ericales</taxon>
        <taxon>Ericaceae</taxon>
        <taxon>Ericoideae</taxon>
        <taxon>Rhodoreae</taxon>
        <taxon>Rhododendron</taxon>
    </lineage>
</organism>
<keyword evidence="2" id="KW-1185">Reference proteome</keyword>
<proteinExistence type="predicted"/>
<gene>
    <name evidence="1" type="ORF">RHMOL_Rhmol05G0219200</name>
</gene>
<name>A0ACC0NSR7_RHOML</name>
<reference evidence="1" key="1">
    <citation type="submission" date="2022-02" db="EMBL/GenBank/DDBJ databases">
        <title>Plant Genome Project.</title>
        <authorList>
            <person name="Zhang R.-G."/>
        </authorList>
    </citation>
    <scope>NUCLEOTIDE SEQUENCE</scope>
    <source>
        <strain evidence="1">AT1</strain>
    </source>
</reference>
<evidence type="ECO:0000313" key="1">
    <source>
        <dbReference type="EMBL" id="KAI8556004.1"/>
    </source>
</evidence>
<dbReference type="Proteomes" id="UP001062846">
    <property type="component" value="Chromosome 5"/>
</dbReference>